<proteinExistence type="predicted"/>
<gene>
    <name evidence="2" type="ORF">CONPUDRAFT_160791</name>
</gene>
<dbReference type="EMBL" id="JH711761">
    <property type="protein sequence ID" value="EIW73725.1"/>
    <property type="molecule type" value="Genomic_DNA"/>
</dbReference>
<dbReference type="KEGG" id="cput:CONPUDRAFT_160791"/>
<dbReference type="GeneID" id="19204412"/>
<feature type="region of interest" description="Disordered" evidence="1">
    <location>
        <begin position="29"/>
        <end position="77"/>
    </location>
</feature>
<protein>
    <submittedName>
        <fullName evidence="2">Uncharacterized protein</fullName>
    </submittedName>
</protein>
<organism evidence="2 3">
    <name type="scientific">Coniophora puteana (strain RWD-64-598)</name>
    <name type="common">Brown rot fungus</name>
    <dbReference type="NCBI Taxonomy" id="741705"/>
    <lineage>
        <taxon>Eukaryota</taxon>
        <taxon>Fungi</taxon>
        <taxon>Dikarya</taxon>
        <taxon>Basidiomycota</taxon>
        <taxon>Agaricomycotina</taxon>
        <taxon>Agaricomycetes</taxon>
        <taxon>Agaricomycetidae</taxon>
        <taxon>Boletales</taxon>
        <taxon>Coniophorineae</taxon>
        <taxon>Coniophoraceae</taxon>
        <taxon>Coniophora</taxon>
    </lineage>
</organism>
<sequence length="77" mass="8261">MGDRSAIYGRWPVLGGYQQSHTFARHQSPVADLTVSSRRTPDAGLLAVTSRRSPVNGRRSPSSSGEMEVGSDDGMGR</sequence>
<reference evidence="3" key="1">
    <citation type="journal article" date="2012" name="Science">
        <title>The Paleozoic origin of enzymatic lignin decomposition reconstructed from 31 fungal genomes.</title>
        <authorList>
            <person name="Floudas D."/>
            <person name="Binder M."/>
            <person name="Riley R."/>
            <person name="Barry K."/>
            <person name="Blanchette R.A."/>
            <person name="Henrissat B."/>
            <person name="Martinez A.T."/>
            <person name="Otillar R."/>
            <person name="Spatafora J.W."/>
            <person name="Yadav J.S."/>
            <person name="Aerts A."/>
            <person name="Benoit I."/>
            <person name="Boyd A."/>
            <person name="Carlson A."/>
            <person name="Copeland A."/>
            <person name="Coutinho P.M."/>
            <person name="de Vries R.P."/>
            <person name="Ferreira P."/>
            <person name="Findley K."/>
            <person name="Foster B."/>
            <person name="Gaskell J."/>
            <person name="Glotzer D."/>
            <person name="Gorecki P."/>
            <person name="Heitman J."/>
            <person name="Hesse C."/>
            <person name="Hori C."/>
            <person name="Igarashi K."/>
            <person name="Jurgens J.A."/>
            <person name="Kallen N."/>
            <person name="Kersten P."/>
            <person name="Kohler A."/>
            <person name="Kuees U."/>
            <person name="Kumar T.K.A."/>
            <person name="Kuo A."/>
            <person name="LaButti K."/>
            <person name="Larrondo L.F."/>
            <person name="Lindquist E."/>
            <person name="Ling A."/>
            <person name="Lombard V."/>
            <person name="Lucas S."/>
            <person name="Lundell T."/>
            <person name="Martin R."/>
            <person name="McLaughlin D.J."/>
            <person name="Morgenstern I."/>
            <person name="Morin E."/>
            <person name="Murat C."/>
            <person name="Nagy L.G."/>
            <person name="Nolan M."/>
            <person name="Ohm R.A."/>
            <person name="Patyshakuliyeva A."/>
            <person name="Rokas A."/>
            <person name="Ruiz-Duenas F.J."/>
            <person name="Sabat G."/>
            <person name="Salamov A."/>
            <person name="Samejima M."/>
            <person name="Schmutz J."/>
            <person name="Slot J.C."/>
            <person name="St John F."/>
            <person name="Stenlid J."/>
            <person name="Sun H."/>
            <person name="Sun S."/>
            <person name="Syed K."/>
            <person name="Tsang A."/>
            <person name="Wiebenga A."/>
            <person name="Young D."/>
            <person name="Pisabarro A."/>
            <person name="Eastwood D.C."/>
            <person name="Martin F."/>
            <person name="Cullen D."/>
            <person name="Grigoriev I.V."/>
            <person name="Hibbett D.S."/>
        </authorList>
    </citation>
    <scope>NUCLEOTIDE SEQUENCE [LARGE SCALE GENOMIC DNA]</scope>
    <source>
        <strain evidence="3">RWD-64-598 SS2</strain>
    </source>
</reference>
<name>R7SD12_CONPW</name>
<dbReference type="RefSeq" id="XP_007776098.1">
    <property type="nucleotide sequence ID" value="XM_007777908.1"/>
</dbReference>
<evidence type="ECO:0000256" key="1">
    <source>
        <dbReference type="SAM" id="MobiDB-lite"/>
    </source>
</evidence>
<evidence type="ECO:0000313" key="3">
    <source>
        <dbReference type="Proteomes" id="UP000053558"/>
    </source>
</evidence>
<evidence type="ECO:0000313" key="2">
    <source>
        <dbReference type="EMBL" id="EIW73725.1"/>
    </source>
</evidence>
<keyword evidence="3" id="KW-1185">Reference proteome</keyword>
<dbReference type="Proteomes" id="UP000053558">
    <property type="component" value="Unassembled WGS sequence"/>
</dbReference>
<accession>R7SD12</accession>
<dbReference type="AlphaFoldDB" id="R7SD12"/>